<comment type="caution">
    <text evidence="2">The sequence shown here is derived from an EMBL/GenBank/DDBJ whole genome shotgun (WGS) entry which is preliminary data.</text>
</comment>
<dbReference type="PANTHER" id="PTHR11695">
    <property type="entry name" value="ALCOHOL DEHYDROGENASE RELATED"/>
    <property type="match status" value="1"/>
</dbReference>
<dbReference type="Pfam" id="PF08240">
    <property type="entry name" value="ADH_N"/>
    <property type="match status" value="1"/>
</dbReference>
<dbReference type="InterPro" id="IPR011032">
    <property type="entry name" value="GroES-like_sf"/>
</dbReference>
<keyword evidence="3" id="KW-1185">Reference proteome</keyword>
<dbReference type="InterPro" id="IPR050700">
    <property type="entry name" value="YIM1/Zinc_Alcohol_DH_Fams"/>
</dbReference>
<evidence type="ECO:0000313" key="2">
    <source>
        <dbReference type="EMBL" id="MCG2622811.1"/>
    </source>
</evidence>
<feature type="domain" description="Enoyl reductase (ER)" evidence="1">
    <location>
        <begin position="14"/>
        <end position="307"/>
    </location>
</feature>
<dbReference type="SUPFAM" id="SSF51735">
    <property type="entry name" value="NAD(P)-binding Rossmann-fold domains"/>
    <property type="match status" value="1"/>
</dbReference>
<dbReference type="Gene3D" id="3.90.180.10">
    <property type="entry name" value="Medium-chain alcohol dehydrogenases, catalytic domain"/>
    <property type="match status" value="1"/>
</dbReference>
<dbReference type="PANTHER" id="PTHR11695:SF294">
    <property type="entry name" value="RETICULON-4-INTERACTING PROTEIN 1, MITOCHONDRIAL"/>
    <property type="match status" value="1"/>
</dbReference>
<reference evidence="2" key="1">
    <citation type="submission" date="2022-01" db="EMBL/GenBank/DDBJ databases">
        <authorList>
            <person name="Jo J.-H."/>
            <person name="Im W.-T."/>
        </authorList>
    </citation>
    <scope>NUCLEOTIDE SEQUENCE</scope>
    <source>
        <strain evidence="2">I2-34</strain>
    </source>
</reference>
<dbReference type="InterPro" id="IPR036291">
    <property type="entry name" value="NAD(P)-bd_dom_sf"/>
</dbReference>
<evidence type="ECO:0000259" key="1">
    <source>
        <dbReference type="SMART" id="SM00829"/>
    </source>
</evidence>
<dbReference type="CDD" id="cd05289">
    <property type="entry name" value="MDR_like_2"/>
    <property type="match status" value="1"/>
</dbReference>
<name>A0ABS9L804_9MICC</name>
<dbReference type="Proteomes" id="UP001165368">
    <property type="component" value="Unassembled WGS sequence"/>
</dbReference>
<protein>
    <submittedName>
        <fullName evidence="2">NADP-dependent oxidoreductase</fullName>
    </submittedName>
</protein>
<dbReference type="SMART" id="SM00829">
    <property type="entry name" value="PKS_ER"/>
    <property type="match status" value="1"/>
</dbReference>
<dbReference type="InterPro" id="IPR020843">
    <property type="entry name" value="ER"/>
</dbReference>
<dbReference type="Pfam" id="PF13602">
    <property type="entry name" value="ADH_zinc_N_2"/>
    <property type="match status" value="1"/>
</dbReference>
<evidence type="ECO:0000313" key="3">
    <source>
        <dbReference type="Proteomes" id="UP001165368"/>
    </source>
</evidence>
<proteinExistence type="predicted"/>
<organism evidence="2 3">
    <name type="scientific">Arthrobacter hankyongi</name>
    <dbReference type="NCBI Taxonomy" id="2904801"/>
    <lineage>
        <taxon>Bacteria</taxon>
        <taxon>Bacillati</taxon>
        <taxon>Actinomycetota</taxon>
        <taxon>Actinomycetes</taxon>
        <taxon>Micrococcales</taxon>
        <taxon>Micrococcaceae</taxon>
        <taxon>Arthrobacter</taxon>
    </lineage>
</organism>
<dbReference type="SUPFAM" id="SSF50129">
    <property type="entry name" value="GroES-like"/>
    <property type="match status" value="1"/>
</dbReference>
<sequence>MDRTMKAMTYARYGGLEVLEAATVPAPKLPPGSVLIRVKAAGVNPVDWKVMSGKLDGLLDVHFPVIPGWDVAGVVEAVGFDTPEFAAGDEVYAYGRRDSVGGGTFAELVALPVSMVARKPAALSWEQAGGLPLTGMVAQRTLDLLELASGQTLLIHNGSGGAGRMAIQLAVDRGARVIATASGRHHARLRELGAEPVEYGPGLVSRVRRLAPQGVDAAADLVGGVLAETLAVLRGGGRHASIADPSVRDHGGSYVWVRPDGRELARLTALADAGKLTVDVERTYPLEQAAEAFRAGMEGHTGGKLVLTPFSG</sequence>
<dbReference type="InterPro" id="IPR013154">
    <property type="entry name" value="ADH-like_N"/>
</dbReference>
<dbReference type="Gene3D" id="3.40.50.720">
    <property type="entry name" value="NAD(P)-binding Rossmann-like Domain"/>
    <property type="match status" value="1"/>
</dbReference>
<dbReference type="EMBL" id="JAKLTQ010000009">
    <property type="protein sequence ID" value="MCG2622811.1"/>
    <property type="molecule type" value="Genomic_DNA"/>
</dbReference>
<accession>A0ABS9L804</accession>
<gene>
    <name evidence="2" type="ORF">LVY72_12960</name>
</gene>